<dbReference type="Pfam" id="PF00169">
    <property type="entry name" value="PH"/>
    <property type="match status" value="1"/>
</dbReference>
<evidence type="ECO:0000313" key="4">
    <source>
        <dbReference type="Proteomes" id="UP000274756"/>
    </source>
</evidence>
<dbReference type="GO" id="GO:0031106">
    <property type="term" value="P:septin ring organization"/>
    <property type="evidence" value="ECO:0007669"/>
    <property type="project" value="TreeGrafter"/>
</dbReference>
<proteinExistence type="predicted"/>
<dbReference type="PROSITE" id="PS50003">
    <property type="entry name" value="PH_DOMAIN"/>
    <property type="match status" value="1"/>
</dbReference>
<dbReference type="Proteomes" id="UP000038040">
    <property type="component" value="Unplaced"/>
</dbReference>
<evidence type="ECO:0000313" key="2">
    <source>
        <dbReference type="EMBL" id="VDN52853.1"/>
    </source>
</evidence>
<sequence length="141" mass="16810">MVFQSLYQPVENIASWTRFWCALDNGYLSFWRYPEDEMKKEPVVVIDLRSSACDEVKVIPIERCPYPNSMQIDVWIPSENPEMLDKIRQLKFNELLIVTFILENQIIFRILMAADKKDEMHKWLNAVNTSLRTLTLWNPKR</sequence>
<keyword evidence="4" id="KW-1185">Reference proteome</keyword>
<evidence type="ECO:0000259" key="1">
    <source>
        <dbReference type="PROSITE" id="PS50003"/>
    </source>
</evidence>
<dbReference type="GO" id="GO:0000915">
    <property type="term" value="P:actomyosin contractile ring assembly"/>
    <property type="evidence" value="ECO:0007669"/>
    <property type="project" value="TreeGrafter"/>
</dbReference>
<dbReference type="STRING" id="318479.A0A0N4UMG3"/>
<accession>A0A0N4UMG3</accession>
<dbReference type="InterPro" id="IPR037840">
    <property type="entry name" value="PH_Anillin"/>
</dbReference>
<protein>
    <submittedName>
        <fullName evidence="5">PH domain-containing protein</fullName>
    </submittedName>
</protein>
<dbReference type="GO" id="GO:0000281">
    <property type="term" value="P:mitotic cytokinesis"/>
    <property type="evidence" value="ECO:0007669"/>
    <property type="project" value="TreeGrafter"/>
</dbReference>
<dbReference type="Proteomes" id="UP000274756">
    <property type="component" value="Unassembled WGS sequence"/>
</dbReference>
<organism evidence="3 5">
    <name type="scientific">Dracunculus medinensis</name>
    <name type="common">Guinea worm</name>
    <dbReference type="NCBI Taxonomy" id="318479"/>
    <lineage>
        <taxon>Eukaryota</taxon>
        <taxon>Metazoa</taxon>
        <taxon>Ecdysozoa</taxon>
        <taxon>Nematoda</taxon>
        <taxon>Chromadorea</taxon>
        <taxon>Rhabditida</taxon>
        <taxon>Spirurina</taxon>
        <taxon>Dracunculoidea</taxon>
        <taxon>Dracunculidae</taxon>
        <taxon>Dracunculus</taxon>
    </lineage>
</organism>
<dbReference type="AlphaFoldDB" id="A0A0N4UMG3"/>
<gene>
    <name evidence="2" type="ORF">DME_LOCUS2826</name>
</gene>
<dbReference type="InterPro" id="IPR011993">
    <property type="entry name" value="PH-like_dom_sf"/>
</dbReference>
<feature type="domain" description="PH" evidence="1">
    <location>
        <begin position="1"/>
        <end position="132"/>
    </location>
</feature>
<dbReference type="InterPro" id="IPR051364">
    <property type="entry name" value="Cytokinesis/Rho-signaling"/>
</dbReference>
<dbReference type="InterPro" id="IPR001849">
    <property type="entry name" value="PH_domain"/>
</dbReference>
<name>A0A0N4UMG3_DRAME</name>
<evidence type="ECO:0000313" key="3">
    <source>
        <dbReference type="Proteomes" id="UP000038040"/>
    </source>
</evidence>
<dbReference type="Gene3D" id="2.30.29.30">
    <property type="entry name" value="Pleckstrin-homology domain (PH domain)/Phosphotyrosine-binding domain (PTB)"/>
    <property type="match status" value="1"/>
</dbReference>
<dbReference type="PANTHER" id="PTHR21538">
    <property type="entry name" value="ANILLIN/RHOTEKIN RTKN"/>
    <property type="match status" value="1"/>
</dbReference>
<dbReference type="CDD" id="cd01263">
    <property type="entry name" value="PH_anillin"/>
    <property type="match status" value="1"/>
</dbReference>
<dbReference type="OrthoDB" id="5915976at2759"/>
<dbReference type="WBParaSite" id="DME_0000903601-mRNA-1">
    <property type="protein sequence ID" value="DME_0000903601-mRNA-1"/>
    <property type="gene ID" value="DME_0000903601"/>
</dbReference>
<dbReference type="SUPFAM" id="SSF50729">
    <property type="entry name" value="PH domain-like"/>
    <property type="match status" value="1"/>
</dbReference>
<dbReference type="GO" id="GO:0005826">
    <property type="term" value="C:actomyosin contractile ring"/>
    <property type="evidence" value="ECO:0007669"/>
    <property type="project" value="TreeGrafter"/>
</dbReference>
<reference evidence="5" key="1">
    <citation type="submission" date="2017-02" db="UniProtKB">
        <authorList>
            <consortium name="WormBaseParasite"/>
        </authorList>
    </citation>
    <scope>IDENTIFICATION</scope>
</reference>
<dbReference type="EMBL" id="UYYG01000082">
    <property type="protein sequence ID" value="VDN52853.1"/>
    <property type="molecule type" value="Genomic_DNA"/>
</dbReference>
<evidence type="ECO:0000313" key="5">
    <source>
        <dbReference type="WBParaSite" id="DME_0000903601-mRNA-1"/>
    </source>
</evidence>
<dbReference type="PANTHER" id="PTHR21538:SF11">
    <property type="entry name" value="ANILLIN-LIKE PROTEIN 1"/>
    <property type="match status" value="1"/>
</dbReference>
<reference evidence="2 4" key="2">
    <citation type="submission" date="2018-11" db="EMBL/GenBank/DDBJ databases">
        <authorList>
            <consortium name="Pathogen Informatics"/>
        </authorList>
    </citation>
    <scope>NUCLEOTIDE SEQUENCE [LARGE SCALE GENOMIC DNA]</scope>
</reference>
<dbReference type="SMART" id="SM00233">
    <property type="entry name" value="PH"/>
    <property type="match status" value="1"/>
</dbReference>